<evidence type="ECO:0000256" key="7">
    <source>
        <dbReference type="ARBA" id="ARBA00024033"/>
    </source>
</evidence>
<comment type="caution">
    <text evidence="8">The sequence shown here is derived from an EMBL/GenBank/DDBJ whole genome shotgun (WGS) entry which is preliminary data.</text>
</comment>
<evidence type="ECO:0000256" key="6">
    <source>
        <dbReference type="ARBA" id="ARBA00023136"/>
    </source>
</evidence>
<sequence>MSDLEARSSGGTRWYRPSVNRWWQIGLLVAACALLATGFQSVTGVHGDDLAVYRTAGQAVLDGSNLYDESFNARLPFTYPPFAALVAVPVALGSWGAVQWGWSFVSLLMLAAIIVLSYREVPFTRRRPVVVYVGFLVLWTAASPISDHLGYGQVGLFLTLLCLIDVLARPRWIPEGVLVGIAGAVKLVPLVYIGYYVITGRWKAVAGGLAGFLGATALGFAVLPRQTIDYFGDIASLSGRVAVGDPSVFGNQSVRGMALRLLPEGLVGPAWLVACAVLGVLGIVATRRAQRLRGDLAGFTVVALLAAIVTPIAWTHHFVWLVPAVGVLLVPIKSGVGEDTRSVPAWSWIAIGLTAAVVLFRLPRVGADMDIPVVGFVLENSLLWASLAVVLALAAPGVSRTEPDTVDADDPKSSLPT</sequence>
<comment type="subcellular location">
    <subcellularLocation>
        <location evidence="1">Cell membrane</location>
        <topology evidence="1">Multi-pass membrane protein</topology>
    </subcellularLocation>
</comment>
<accession>A0A1F2PX28</accession>
<gene>
    <name evidence="8" type="ORF">BS297_18415</name>
</gene>
<comment type="similarity">
    <text evidence="7">Belongs to the glycosyltransferase 87 family.</text>
</comment>
<reference evidence="8 9" key="1">
    <citation type="journal article" date="2017" name="Poromechanics V (2013)">
        <title>Genomic Characterization of the Arsenic-Tolerant Actinobacterium, &lt;i&gt;Rhodococcus erythropolis&lt;/i&gt; S43.</title>
        <authorList>
            <person name="Retamal-Morales G."/>
            <person name="Mehnert M."/>
            <person name="Schwabe R."/>
            <person name="Tischler D."/>
            <person name="Schloemann M."/>
            <person name="Levican G.J."/>
        </authorList>
    </citation>
    <scope>NUCLEOTIDE SEQUENCE [LARGE SCALE GENOMIC DNA]</scope>
    <source>
        <strain evidence="8 9">S43</strain>
    </source>
</reference>
<proteinExistence type="inferred from homology"/>
<evidence type="ECO:0000256" key="5">
    <source>
        <dbReference type="ARBA" id="ARBA00022989"/>
    </source>
</evidence>
<dbReference type="AlphaFoldDB" id="A0A1F2PX28"/>
<dbReference type="GO" id="GO:0005886">
    <property type="term" value="C:plasma membrane"/>
    <property type="evidence" value="ECO:0007669"/>
    <property type="project" value="UniProtKB-SubCell"/>
</dbReference>
<evidence type="ECO:0000256" key="2">
    <source>
        <dbReference type="ARBA" id="ARBA00022475"/>
    </source>
</evidence>
<evidence type="ECO:0000256" key="1">
    <source>
        <dbReference type="ARBA" id="ARBA00004651"/>
    </source>
</evidence>
<evidence type="ECO:0000313" key="8">
    <source>
        <dbReference type="EMBL" id="KAB2583882.1"/>
    </source>
</evidence>
<dbReference type="InterPro" id="IPR018584">
    <property type="entry name" value="GT87"/>
</dbReference>
<evidence type="ECO:0000256" key="4">
    <source>
        <dbReference type="ARBA" id="ARBA00022692"/>
    </source>
</evidence>
<evidence type="ECO:0000313" key="9">
    <source>
        <dbReference type="Proteomes" id="UP000325576"/>
    </source>
</evidence>
<dbReference type="EMBL" id="MRBO01000492">
    <property type="protein sequence ID" value="KAB2583882.1"/>
    <property type="molecule type" value="Genomic_DNA"/>
</dbReference>
<keyword evidence="3 8" id="KW-0808">Transferase</keyword>
<keyword evidence="6" id="KW-0472">Membrane</keyword>
<keyword evidence="4" id="KW-0812">Transmembrane</keyword>
<dbReference type="PROSITE" id="PS51257">
    <property type="entry name" value="PROKAR_LIPOPROTEIN"/>
    <property type="match status" value="1"/>
</dbReference>
<evidence type="ECO:0000256" key="3">
    <source>
        <dbReference type="ARBA" id="ARBA00022679"/>
    </source>
</evidence>
<protein>
    <submittedName>
        <fullName evidence="8">Glycosyl transferase</fullName>
    </submittedName>
</protein>
<dbReference type="GO" id="GO:0016758">
    <property type="term" value="F:hexosyltransferase activity"/>
    <property type="evidence" value="ECO:0007669"/>
    <property type="project" value="InterPro"/>
</dbReference>
<dbReference type="Proteomes" id="UP000325576">
    <property type="component" value="Unassembled WGS sequence"/>
</dbReference>
<keyword evidence="2" id="KW-1003">Cell membrane</keyword>
<organism evidence="8 9">
    <name type="scientific">Rhodococcus erythropolis</name>
    <name type="common">Arthrobacter picolinophilus</name>
    <dbReference type="NCBI Taxonomy" id="1833"/>
    <lineage>
        <taxon>Bacteria</taxon>
        <taxon>Bacillati</taxon>
        <taxon>Actinomycetota</taxon>
        <taxon>Actinomycetes</taxon>
        <taxon>Mycobacteriales</taxon>
        <taxon>Nocardiaceae</taxon>
        <taxon>Rhodococcus</taxon>
        <taxon>Rhodococcus erythropolis group</taxon>
    </lineage>
</organism>
<keyword evidence="5" id="KW-1133">Transmembrane helix</keyword>
<name>A0A1F2PX28_RHOER</name>
<dbReference type="Pfam" id="PF09594">
    <property type="entry name" value="GT87"/>
    <property type="match status" value="1"/>
</dbReference>